<evidence type="ECO:0000313" key="4">
    <source>
        <dbReference type="Proteomes" id="UP000186601"/>
    </source>
</evidence>
<feature type="compositionally biased region" description="Polar residues" evidence="1">
    <location>
        <begin position="290"/>
        <end position="307"/>
    </location>
</feature>
<dbReference type="CDD" id="cd12087">
    <property type="entry name" value="TM_EGFR-like"/>
    <property type="match status" value="1"/>
</dbReference>
<evidence type="ECO:0000256" key="2">
    <source>
        <dbReference type="SAM" id="Phobius"/>
    </source>
</evidence>
<dbReference type="STRING" id="98765.A0A2R6NRD9"/>
<keyword evidence="2" id="KW-0812">Transmembrane</keyword>
<dbReference type="OrthoDB" id="3265734at2759"/>
<evidence type="ECO:0000256" key="1">
    <source>
        <dbReference type="SAM" id="MobiDB-lite"/>
    </source>
</evidence>
<feature type="region of interest" description="Disordered" evidence="1">
    <location>
        <begin position="140"/>
        <end position="163"/>
    </location>
</feature>
<accession>A0A2R6NRD9</accession>
<dbReference type="Proteomes" id="UP000186601">
    <property type="component" value="Unassembled WGS sequence"/>
</dbReference>
<reference evidence="3 4" key="1">
    <citation type="submission" date="2018-02" db="EMBL/GenBank/DDBJ databases">
        <title>Genome sequence of the basidiomycete white-rot fungus Phlebia centrifuga.</title>
        <authorList>
            <person name="Granchi Z."/>
            <person name="Peng M."/>
            <person name="de Vries R.P."/>
            <person name="Hilden K."/>
            <person name="Makela M.R."/>
            <person name="Grigoriev I."/>
            <person name="Riley R."/>
        </authorList>
    </citation>
    <scope>NUCLEOTIDE SEQUENCE [LARGE SCALE GENOMIC DNA]</scope>
    <source>
        <strain evidence="3 4">FBCC195</strain>
    </source>
</reference>
<comment type="caution">
    <text evidence="3">The sequence shown here is derived from an EMBL/GenBank/DDBJ whole genome shotgun (WGS) entry which is preliminary data.</text>
</comment>
<protein>
    <submittedName>
        <fullName evidence="3">Uncharacterized protein</fullName>
    </submittedName>
</protein>
<proteinExistence type="predicted"/>
<feature type="region of interest" description="Disordered" evidence="1">
    <location>
        <begin position="289"/>
        <end position="310"/>
    </location>
</feature>
<sequence>MADANTIYYDDTSNQIHHSSGPWYPLIRNYSDVYNGTISGVNDVAVFTFTFFGSRVYVYGGLRGMNYTLPEPTESTYSIDNVVKQNYIAPQVKVDDYGVMFFDSGDIGALNHFMLVNITSATASFPYYLDSIAVVSPPNASTTSSQSLTPSHSVTPVPSGQHPASGPIAGGVVGGVSLISLLAAIFFWYRRRKSRSLRERVNIHEDKFNPNNIEGAGIGQVVPFILPQRYGVSLNPTKSGNPPLTQFQNNSSSPQSPGSSRSSSAPALPYVYDSKAYWVPSTEHVIADRQSGSSTDIARSGGTQSSLPVPPHLVGIASNLGLGLSGDTEGNEGIAQIAELPPAYTPV</sequence>
<evidence type="ECO:0000313" key="3">
    <source>
        <dbReference type="EMBL" id="PSR75220.1"/>
    </source>
</evidence>
<organism evidence="3 4">
    <name type="scientific">Hermanssonia centrifuga</name>
    <dbReference type="NCBI Taxonomy" id="98765"/>
    <lineage>
        <taxon>Eukaryota</taxon>
        <taxon>Fungi</taxon>
        <taxon>Dikarya</taxon>
        <taxon>Basidiomycota</taxon>
        <taxon>Agaricomycotina</taxon>
        <taxon>Agaricomycetes</taxon>
        <taxon>Polyporales</taxon>
        <taxon>Meruliaceae</taxon>
        <taxon>Hermanssonia</taxon>
    </lineage>
</organism>
<keyword evidence="2" id="KW-0472">Membrane</keyword>
<name>A0A2R6NRD9_9APHY</name>
<feature type="transmembrane region" description="Helical" evidence="2">
    <location>
        <begin position="168"/>
        <end position="189"/>
    </location>
</feature>
<feature type="compositionally biased region" description="Polar residues" evidence="1">
    <location>
        <begin position="235"/>
        <end position="250"/>
    </location>
</feature>
<gene>
    <name evidence="3" type="ORF">PHLCEN_2v9261</name>
</gene>
<keyword evidence="2" id="KW-1133">Transmembrane helix</keyword>
<feature type="compositionally biased region" description="Polar residues" evidence="1">
    <location>
        <begin position="140"/>
        <end position="158"/>
    </location>
</feature>
<dbReference type="EMBL" id="MLYV02000917">
    <property type="protein sequence ID" value="PSR75220.1"/>
    <property type="molecule type" value="Genomic_DNA"/>
</dbReference>
<dbReference type="AlphaFoldDB" id="A0A2R6NRD9"/>
<feature type="region of interest" description="Disordered" evidence="1">
    <location>
        <begin position="235"/>
        <end position="265"/>
    </location>
</feature>
<keyword evidence="4" id="KW-1185">Reference proteome</keyword>
<feature type="compositionally biased region" description="Low complexity" evidence="1">
    <location>
        <begin position="251"/>
        <end position="265"/>
    </location>
</feature>